<accession>A0A0C9VUG3</accession>
<keyword evidence="2" id="KW-1185">Reference proteome</keyword>
<name>A0A0C9VUG3_SPHS4</name>
<organism evidence="1 2">
    <name type="scientific">Sphaerobolus stellatus (strain SS14)</name>
    <dbReference type="NCBI Taxonomy" id="990650"/>
    <lineage>
        <taxon>Eukaryota</taxon>
        <taxon>Fungi</taxon>
        <taxon>Dikarya</taxon>
        <taxon>Basidiomycota</taxon>
        <taxon>Agaricomycotina</taxon>
        <taxon>Agaricomycetes</taxon>
        <taxon>Phallomycetidae</taxon>
        <taxon>Geastrales</taxon>
        <taxon>Sphaerobolaceae</taxon>
        <taxon>Sphaerobolus</taxon>
    </lineage>
</organism>
<feature type="non-terminal residue" evidence="1">
    <location>
        <position position="79"/>
    </location>
</feature>
<dbReference type="Proteomes" id="UP000054279">
    <property type="component" value="Unassembled WGS sequence"/>
</dbReference>
<dbReference type="HOGENOM" id="CLU_2612684_0_0_1"/>
<evidence type="ECO:0000313" key="1">
    <source>
        <dbReference type="EMBL" id="KIJ42215.1"/>
    </source>
</evidence>
<protein>
    <submittedName>
        <fullName evidence="1">Uncharacterized protein</fullName>
    </submittedName>
</protein>
<dbReference type="EMBL" id="KN837131">
    <property type="protein sequence ID" value="KIJ42215.1"/>
    <property type="molecule type" value="Genomic_DNA"/>
</dbReference>
<reference evidence="1 2" key="1">
    <citation type="submission" date="2014-06" db="EMBL/GenBank/DDBJ databases">
        <title>Evolutionary Origins and Diversification of the Mycorrhizal Mutualists.</title>
        <authorList>
            <consortium name="DOE Joint Genome Institute"/>
            <consortium name="Mycorrhizal Genomics Consortium"/>
            <person name="Kohler A."/>
            <person name="Kuo A."/>
            <person name="Nagy L.G."/>
            <person name="Floudas D."/>
            <person name="Copeland A."/>
            <person name="Barry K.W."/>
            <person name="Cichocki N."/>
            <person name="Veneault-Fourrey C."/>
            <person name="LaButti K."/>
            <person name="Lindquist E.A."/>
            <person name="Lipzen A."/>
            <person name="Lundell T."/>
            <person name="Morin E."/>
            <person name="Murat C."/>
            <person name="Riley R."/>
            <person name="Ohm R."/>
            <person name="Sun H."/>
            <person name="Tunlid A."/>
            <person name="Henrissat B."/>
            <person name="Grigoriev I.V."/>
            <person name="Hibbett D.S."/>
            <person name="Martin F."/>
        </authorList>
    </citation>
    <scope>NUCLEOTIDE SEQUENCE [LARGE SCALE GENOMIC DNA]</scope>
    <source>
        <strain evidence="1 2">SS14</strain>
    </source>
</reference>
<gene>
    <name evidence="1" type="ORF">M422DRAFT_31387</name>
</gene>
<sequence length="79" mass="9471">MILGSLSTNETQRTQRLRMFSILLRYPPFNDTWSENRSKRRRKSWTPRSRCRMDDLCIGSIYGVQLLSMESKKLKTRLM</sequence>
<dbReference type="AlphaFoldDB" id="A0A0C9VUG3"/>
<evidence type="ECO:0000313" key="2">
    <source>
        <dbReference type="Proteomes" id="UP000054279"/>
    </source>
</evidence>
<proteinExistence type="predicted"/>